<accession>A0A7Z0N6C3</accession>
<dbReference type="InterPro" id="IPR010982">
    <property type="entry name" value="Lambda_DNA-bd_dom_sf"/>
</dbReference>
<dbReference type="SUPFAM" id="SSF51306">
    <property type="entry name" value="LexA/Signal peptidase"/>
    <property type="match status" value="1"/>
</dbReference>
<dbReference type="Pfam" id="PF00717">
    <property type="entry name" value="Peptidase_S24"/>
    <property type="match status" value="1"/>
</dbReference>
<reference evidence="2 3" key="1">
    <citation type="submission" date="2020-07" db="EMBL/GenBank/DDBJ databases">
        <title>Halomonas sp. QX-2 draft genome sequence.</title>
        <authorList>
            <person name="Qiu X."/>
        </authorList>
    </citation>
    <scope>NUCLEOTIDE SEQUENCE [LARGE SCALE GENOMIC DNA]</scope>
    <source>
        <strain evidence="2 3">QX-2</strain>
    </source>
</reference>
<dbReference type="InterPro" id="IPR015927">
    <property type="entry name" value="Peptidase_S24_S26A/B/C"/>
</dbReference>
<dbReference type="CDD" id="cd06529">
    <property type="entry name" value="S24_LexA-like"/>
    <property type="match status" value="1"/>
</dbReference>
<evidence type="ECO:0000313" key="2">
    <source>
        <dbReference type="EMBL" id="NYT72467.1"/>
    </source>
</evidence>
<dbReference type="SUPFAM" id="SSF47413">
    <property type="entry name" value="lambda repressor-like DNA-binding domains"/>
    <property type="match status" value="1"/>
</dbReference>
<dbReference type="InterPro" id="IPR039418">
    <property type="entry name" value="LexA-like"/>
</dbReference>
<evidence type="ECO:0000313" key="3">
    <source>
        <dbReference type="Proteomes" id="UP000520876"/>
    </source>
</evidence>
<dbReference type="Gene3D" id="2.10.109.10">
    <property type="entry name" value="Umud Fragment, subunit A"/>
    <property type="match status" value="1"/>
</dbReference>
<evidence type="ECO:0000259" key="1">
    <source>
        <dbReference type="PROSITE" id="PS50943"/>
    </source>
</evidence>
<proteinExistence type="predicted"/>
<dbReference type="EMBL" id="JACCGK010000006">
    <property type="protein sequence ID" value="NYT72467.1"/>
    <property type="molecule type" value="Genomic_DNA"/>
</dbReference>
<dbReference type="InterPro" id="IPR001387">
    <property type="entry name" value="Cro/C1-type_HTH"/>
</dbReference>
<sequence length="245" mass="26105">MSTAITIGERLRQLMEEQGIGENELARRSKVPQPTIHRILKGVSNSPRINNLEKLAASLGTTASFLAHGDGSQGVVGLPNRGIPWMGIGAGVGAATASAVPARPDRAAPPPRFWSYPILTWSEAMQANRLDASAPGEKNQFESCDYLKIGVAFWLKMCGDAMAAPIGASPSLPAGTLVLLDTGLQAVPGKLVLVELPDSPTPTLRMLIEESGRRYLKPLNPAYPLISLDDNCHILAVAIEARIKL</sequence>
<dbReference type="Gene3D" id="1.10.260.40">
    <property type="entry name" value="lambda repressor-like DNA-binding domains"/>
    <property type="match status" value="1"/>
</dbReference>
<dbReference type="Proteomes" id="UP000520876">
    <property type="component" value="Unassembled WGS sequence"/>
</dbReference>
<keyword evidence="3" id="KW-1185">Reference proteome</keyword>
<organism evidence="2 3">
    <name type="scientific">Vreelandella sedimenti</name>
    <dbReference type="NCBI Taxonomy" id="2729618"/>
    <lineage>
        <taxon>Bacteria</taxon>
        <taxon>Pseudomonadati</taxon>
        <taxon>Pseudomonadota</taxon>
        <taxon>Gammaproteobacteria</taxon>
        <taxon>Oceanospirillales</taxon>
        <taxon>Halomonadaceae</taxon>
        <taxon>Vreelandella</taxon>
    </lineage>
</organism>
<feature type="domain" description="HTH cro/C1-type" evidence="1">
    <location>
        <begin position="11"/>
        <end position="66"/>
    </location>
</feature>
<name>A0A7Z0N6C3_9GAMM</name>
<gene>
    <name evidence="2" type="ORF">HZU72_08510</name>
</gene>
<dbReference type="Pfam" id="PF01381">
    <property type="entry name" value="HTH_3"/>
    <property type="match status" value="1"/>
</dbReference>
<dbReference type="InterPro" id="IPR036286">
    <property type="entry name" value="LexA/Signal_pep-like_sf"/>
</dbReference>
<dbReference type="PROSITE" id="PS50943">
    <property type="entry name" value="HTH_CROC1"/>
    <property type="match status" value="1"/>
</dbReference>
<dbReference type="SMART" id="SM00530">
    <property type="entry name" value="HTH_XRE"/>
    <property type="match status" value="1"/>
</dbReference>
<protein>
    <submittedName>
        <fullName evidence="2">LexA family transcriptional regulator</fullName>
    </submittedName>
</protein>
<dbReference type="GO" id="GO:0003677">
    <property type="term" value="F:DNA binding"/>
    <property type="evidence" value="ECO:0007669"/>
    <property type="project" value="InterPro"/>
</dbReference>
<dbReference type="RefSeq" id="WP_180091395.1">
    <property type="nucleotide sequence ID" value="NZ_JACCGK010000006.1"/>
</dbReference>
<dbReference type="AlphaFoldDB" id="A0A7Z0N6C3"/>
<comment type="caution">
    <text evidence="2">The sequence shown here is derived from an EMBL/GenBank/DDBJ whole genome shotgun (WGS) entry which is preliminary data.</text>
</comment>
<dbReference type="CDD" id="cd00093">
    <property type="entry name" value="HTH_XRE"/>
    <property type="match status" value="1"/>
</dbReference>